<organism evidence="2 3">
    <name type="scientific">Strigomonas culicis</name>
    <dbReference type="NCBI Taxonomy" id="28005"/>
    <lineage>
        <taxon>Eukaryota</taxon>
        <taxon>Discoba</taxon>
        <taxon>Euglenozoa</taxon>
        <taxon>Kinetoplastea</taxon>
        <taxon>Metakinetoplastina</taxon>
        <taxon>Trypanosomatida</taxon>
        <taxon>Trypanosomatidae</taxon>
        <taxon>Strigomonadinae</taxon>
        <taxon>Strigomonas</taxon>
    </lineage>
</organism>
<evidence type="ECO:0000256" key="1">
    <source>
        <dbReference type="SAM" id="MobiDB-lite"/>
    </source>
</evidence>
<feature type="compositionally biased region" description="Polar residues" evidence="1">
    <location>
        <begin position="237"/>
        <end position="255"/>
    </location>
</feature>
<evidence type="ECO:0000313" key="3">
    <source>
        <dbReference type="Proteomes" id="UP000015354"/>
    </source>
</evidence>
<feature type="region of interest" description="Disordered" evidence="1">
    <location>
        <begin position="124"/>
        <end position="149"/>
    </location>
</feature>
<sequence>MNQSLSPLSDFDADSNVGELLYSKLVLSRESGGYGGCVSYKEFSDMCHVTGFTEEETEDCWYDILMGVPVAKVTDMSRFVETFVFYLLSLDKPIEGLFSQWEKEAKKEEAPFCAAELPGPSSVSLATPCREDDSSKGIEKHPTSGKMRILPRTKPTISTCNYCRYAQNTSSSANRLPAQEKNTPATKKAKSTRSNPVFERLYNDAVRQQQEPKTTITEKEEENTDACALPSEKTKKTSPSPRSNSQSTFTRPTQSFYARVAAAEKTFDRLDDAPETPRVAYHAPPGPSSVVPNGYIECVAKLRRSAECSRRTQFKDDLRSSMYKDPSVTLDGPILRLPISTVDRRAVDIKLSQV</sequence>
<feature type="compositionally biased region" description="Basic and acidic residues" evidence="1">
    <location>
        <begin position="129"/>
        <end position="142"/>
    </location>
</feature>
<proteinExistence type="predicted"/>
<comment type="caution">
    <text evidence="2">The sequence shown here is derived from an EMBL/GenBank/DDBJ whole genome shotgun (WGS) entry which is preliminary data.</text>
</comment>
<name>S9UH44_9TRYP</name>
<gene>
    <name evidence="2" type="ORF">STCU_05324</name>
</gene>
<feature type="compositionally biased region" description="Polar residues" evidence="1">
    <location>
        <begin position="171"/>
        <end position="185"/>
    </location>
</feature>
<reference evidence="2 3" key="1">
    <citation type="journal article" date="2013" name="PLoS ONE">
        <title>Predicting the Proteins of Angomonas deanei, Strigomonas culicis and Their Respective Endosymbionts Reveals New Aspects of the Trypanosomatidae Family.</title>
        <authorList>
            <person name="Motta M.C."/>
            <person name="Martins A.C."/>
            <person name="de Souza S.S."/>
            <person name="Catta-Preta C.M."/>
            <person name="Silva R."/>
            <person name="Klein C.C."/>
            <person name="de Almeida L.G."/>
            <person name="de Lima Cunha O."/>
            <person name="Ciapina L.P."/>
            <person name="Brocchi M."/>
            <person name="Colabardini A.C."/>
            <person name="de Araujo Lima B."/>
            <person name="Machado C.R."/>
            <person name="de Almeida Soares C.M."/>
            <person name="Probst C.M."/>
            <person name="de Menezes C.B."/>
            <person name="Thompson C.E."/>
            <person name="Bartholomeu D.C."/>
            <person name="Gradia D.F."/>
            <person name="Pavoni D.P."/>
            <person name="Grisard E.C."/>
            <person name="Fantinatti-Garboggini F."/>
            <person name="Marchini F.K."/>
            <person name="Rodrigues-Luiz G.F."/>
            <person name="Wagner G."/>
            <person name="Goldman G.H."/>
            <person name="Fietto J.L."/>
            <person name="Elias M.C."/>
            <person name="Goldman M.H."/>
            <person name="Sagot M.F."/>
            <person name="Pereira M."/>
            <person name="Stoco P.H."/>
            <person name="de Mendonca-Neto R.P."/>
            <person name="Teixeira S.M."/>
            <person name="Maciel T.E."/>
            <person name="de Oliveira Mendes T.A."/>
            <person name="Urmenyi T.P."/>
            <person name="de Souza W."/>
            <person name="Schenkman S."/>
            <person name="de Vasconcelos A.T."/>
        </authorList>
    </citation>
    <scope>NUCLEOTIDE SEQUENCE [LARGE SCALE GENOMIC DNA]</scope>
</reference>
<evidence type="ECO:0000313" key="2">
    <source>
        <dbReference type="EMBL" id="EPY28054.1"/>
    </source>
</evidence>
<dbReference type="Proteomes" id="UP000015354">
    <property type="component" value="Unassembled WGS sequence"/>
</dbReference>
<dbReference type="EMBL" id="ATMH01005324">
    <property type="protein sequence ID" value="EPY28054.1"/>
    <property type="molecule type" value="Genomic_DNA"/>
</dbReference>
<accession>S9UH44</accession>
<feature type="region of interest" description="Disordered" evidence="1">
    <location>
        <begin position="171"/>
        <end position="255"/>
    </location>
</feature>
<dbReference type="AlphaFoldDB" id="S9UH44"/>
<dbReference type="OrthoDB" id="249326at2759"/>
<protein>
    <submittedName>
        <fullName evidence="2">Uncharacterized protein</fullName>
    </submittedName>
</protein>
<keyword evidence="3" id="KW-1185">Reference proteome</keyword>